<name>A0A1F4UIR1_9BACT</name>
<keyword evidence="1" id="KW-1133">Transmembrane helix</keyword>
<protein>
    <recommendedName>
        <fullName evidence="2">Transglutaminase-like domain-containing protein</fullName>
    </recommendedName>
</protein>
<dbReference type="PANTHER" id="PTHR33490:SF6">
    <property type="entry name" value="SLL1049 PROTEIN"/>
    <property type="match status" value="1"/>
</dbReference>
<dbReference type="SUPFAM" id="SSF54001">
    <property type="entry name" value="Cysteine proteinases"/>
    <property type="match status" value="1"/>
</dbReference>
<dbReference type="Proteomes" id="UP000178631">
    <property type="component" value="Unassembled WGS sequence"/>
</dbReference>
<dbReference type="Gene3D" id="3.10.620.30">
    <property type="match status" value="1"/>
</dbReference>
<proteinExistence type="predicted"/>
<dbReference type="InterPro" id="IPR002931">
    <property type="entry name" value="Transglutaminase-like"/>
</dbReference>
<sequence length="617" mass="70038">MEMYKLLRKTFLFLPLLLLFITDIHAVTYDFEFINTTTVNYTTGEDYVDVTTQFLRKVNNREYLFSTKGEKIFHIPDSASGKDYEIELERQYKLDSLKVTSNTGNSVPYTVEKLELGQGLYINVPNYKTTTYGSVYVVNLNYKTHIYVRNVKDWVAIQVPALHQDTEFTQKDNVSGTTTKIEYNLNLVVDSNITPLTKVLPTTYTASTKDSKTTYSFNGEDRVGVPVYMEFGTARVFRFETKLKAPKTDNIVPEKYSQALSALSTNIYQVPLPREFAETNQRVMIEDIYPKPSKVTIDLEGNVIGTFEVPANKDTQILISGYIWVEQGDLENSRNIPNLEYSEYKDAVRKDSKLSAYLLPTKYWETTDTFIQSQALELVKEKEFVLDVIKSTYGYINEVLEYDNAKAESSNERIGAKAALQGGASVCMEYSDAMIALLRAQGIPTRAAVGYVGIEDITDQKNVPHQWVQLWVPEYGWLSIDPSYESVNMQIGTNIDSVLWETFFDDDDTNLGVYTADSIDLSTFTKENYSIQVYAIEEKDVPEVGTLLSYSDIATQGEDMDVKDTLNILVKTTTIGKAFIIILPILVVLVLLILLLSLITILIRRTKSQRTSQNQQP</sequence>
<dbReference type="PANTHER" id="PTHR33490">
    <property type="entry name" value="BLR5614 PROTEIN-RELATED"/>
    <property type="match status" value="1"/>
</dbReference>
<evidence type="ECO:0000313" key="3">
    <source>
        <dbReference type="EMBL" id="OGC44807.1"/>
    </source>
</evidence>
<keyword evidence="1" id="KW-0472">Membrane</keyword>
<dbReference type="AlphaFoldDB" id="A0A1F4UIR1"/>
<accession>A0A1F4UIR1</accession>
<feature type="domain" description="Transglutaminase-like" evidence="2">
    <location>
        <begin position="419"/>
        <end position="484"/>
    </location>
</feature>
<keyword evidence="1" id="KW-0812">Transmembrane</keyword>
<dbReference type="Pfam" id="PF01841">
    <property type="entry name" value="Transglut_core"/>
    <property type="match status" value="1"/>
</dbReference>
<dbReference type="SMART" id="SM00460">
    <property type="entry name" value="TGc"/>
    <property type="match status" value="1"/>
</dbReference>
<feature type="transmembrane region" description="Helical" evidence="1">
    <location>
        <begin position="578"/>
        <end position="603"/>
    </location>
</feature>
<dbReference type="EMBL" id="MEUP01000111">
    <property type="protein sequence ID" value="OGC44807.1"/>
    <property type="molecule type" value="Genomic_DNA"/>
</dbReference>
<evidence type="ECO:0000256" key="1">
    <source>
        <dbReference type="SAM" id="Phobius"/>
    </source>
</evidence>
<evidence type="ECO:0000259" key="2">
    <source>
        <dbReference type="SMART" id="SM00460"/>
    </source>
</evidence>
<gene>
    <name evidence="3" type="ORF">A3J98_00105</name>
</gene>
<dbReference type="InterPro" id="IPR038765">
    <property type="entry name" value="Papain-like_cys_pep_sf"/>
</dbReference>
<organism evidence="3 4">
    <name type="scientific">candidate division WS6 bacterium RIFOXYC1_FULL_33_10</name>
    <dbReference type="NCBI Taxonomy" id="1802606"/>
    <lineage>
        <taxon>Bacteria</taxon>
        <taxon>Candidatus Dojkabacteria</taxon>
    </lineage>
</organism>
<reference evidence="3 4" key="1">
    <citation type="journal article" date="2016" name="Nat. Commun.">
        <title>Thousands of microbial genomes shed light on interconnected biogeochemical processes in an aquifer system.</title>
        <authorList>
            <person name="Anantharaman K."/>
            <person name="Brown C.T."/>
            <person name="Hug L.A."/>
            <person name="Sharon I."/>
            <person name="Castelle C.J."/>
            <person name="Probst A.J."/>
            <person name="Thomas B.C."/>
            <person name="Singh A."/>
            <person name="Wilkins M.J."/>
            <person name="Karaoz U."/>
            <person name="Brodie E.L."/>
            <person name="Williams K.H."/>
            <person name="Hubbard S.S."/>
            <person name="Banfield J.F."/>
        </authorList>
    </citation>
    <scope>NUCLEOTIDE SEQUENCE [LARGE SCALE GENOMIC DNA]</scope>
</reference>
<comment type="caution">
    <text evidence="3">The sequence shown here is derived from an EMBL/GenBank/DDBJ whole genome shotgun (WGS) entry which is preliminary data.</text>
</comment>
<evidence type="ECO:0000313" key="4">
    <source>
        <dbReference type="Proteomes" id="UP000178631"/>
    </source>
</evidence>